<dbReference type="Pfam" id="PF01968">
    <property type="entry name" value="Hydantoinase_A"/>
    <property type="match status" value="1"/>
</dbReference>
<feature type="domain" description="Acetophenone carboxylase-like C-terminal" evidence="2">
    <location>
        <begin position="118"/>
        <end position="287"/>
    </location>
</feature>
<name>A0A5B8U4Z0_9ACTN</name>
<accession>A0A5B8U4Z0</accession>
<dbReference type="GO" id="GO:0006749">
    <property type="term" value="P:glutathione metabolic process"/>
    <property type="evidence" value="ECO:0007669"/>
    <property type="project" value="TreeGrafter"/>
</dbReference>
<dbReference type="AlphaFoldDB" id="A0A5B8U4Z0"/>
<gene>
    <name evidence="3" type="ORF">FSW04_11265</name>
</gene>
<protein>
    <submittedName>
        <fullName evidence="3">Uncharacterized protein</fullName>
    </submittedName>
</protein>
<dbReference type="OrthoDB" id="9768323at2"/>
<dbReference type="GO" id="GO:0017168">
    <property type="term" value="F:5-oxoprolinase (ATP-hydrolyzing) activity"/>
    <property type="evidence" value="ECO:0007669"/>
    <property type="project" value="TreeGrafter"/>
</dbReference>
<dbReference type="Proteomes" id="UP000321805">
    <property type="component" value="Chromosome"/>
</dbReference>
<dbReference type="RefSeq" id="WP_146919270.1">
    <property type="nucleotide sequence ID" value="NZ_CP042430.1"/>
</dbReference>
<dbReference type="InterPro" id="IPR049517">
    <property type="entry name" value="ACX-like_C"/>
</dbReference>
<dbReference type="KEGG" id="bsol:FSW04_11265"/>
<organism evidence="3 4">
    <name type="scientific">Baekduia soli</name>
    <dbReference type="NCBI Taxonomy" id="496014"/>
    <lineage>
        <taxon>Bacteria</taxon>
        <taxon>Bacillati</taxon>
        <taxon>Actinomycetota</taxon>
        <taxon>Thermoleophilia</taxon>
        <taxon>Solirubrobacterales</taxon>
        <taxon>Baekduiaceae</taxon>
        <taxon>Baekduia</taxon>
    </lineage>
</organism>
<dbReference type="InterPro" id="IPR002821">
    <property type="entry name" value="Hydantoinase_A"/>
</dbReference>
<evidence type="ECO:0000259" key="1">
    <source>
        <dbReference type="Pfam" id="PF01968"/>
    </source>
</evidence>
<evidence type="ECO:0000313" key="3">
    <source>
        <dbReference type="EMBL" id="QEC48090.1"/>
    </source>
</evidence>
<evidence type="ECO:0000313" key="4">
    <source>
        <dbReference type="Proteomes" id="UP000321805"/>
    </source>
</evidence>
<dbReference type="PANTHER" id="PTHR11365">
    <property type="entry name" value="5-OXOPROLINASE RELATED"/>
    <property type="match status" value="1"/>
</dbReference>
<sequence>MTLDVEAARHAVGELGERIGLGLLECAAGIQEVADNLMEDKIRSMTIARGHDPRDFVLYAFGGGGAVHAGLFSRGLGIRRVVVPVGDLASVWSAYGIGLEGYGRTYELPVFLHAPLDATAMAEGYERLERLARSDAERSDVAWDSLRLARTADMKYALQVYDVEAAVPAGAMEQGAMQGIVDSFERTYAQRFGEGVGYPEGGIDLTALRLGVQPAEPIAVPAGGGALPTGGDSAPTGSRDVYWTELKAVSATPVYTGPDLAAGTRIDGPALVDYPDTTVVLRPELRLTVEAGGNLTIDLEA</sequence>
<proteinExistence type="predicted"/>
<dbReference type="PANTHER" id="PTHR11365:SF23">
    <property type="entry name" value="HYPOTHETICAL 5-OXOPROLINASE (EUROFUNG)-RELATED"/>
    <property type="match status" value="1"/>
</dbReference>
<dbReference type="GO" id="GO:0005829">
    <property type="term" value="C:cytosol"/>
    <property type="evidence" value="ECO:0007669"/>
    <property type="project" value="TreeGrafter"/>
</dbReference>
<keyword evidence="4" id="KW-1185">Reference proteome</keyword>
<reference evidence="3 4" key="1">
    <citation type="journal article" date="2018" name="J. Microbiol.">
        <title>Baekduia soli gen. nov., sp. nov., a novel bacterium isolated from the soil of Baekdu Mountain and proposal of a novel family name, Baekduiaceae fam. nov.</title>
        <authorList>
            <person name="An D.S."/>
            <person name="Siddiqi M.Z."/>
            <person name="Kim K.H."/>
            <person name="Yu H.S."/>
            <person name="Im W.T."/>
        </authorList>
    </citation>
    <scope>NUCLEOTIDE SEQUENCE [LARGE SCALE GENOMIC DNA]</scope>
    <source>
        <strain evidence="3 4">BR7-21</strain>
    </source>
</reference>
<dbReference type="Pfam" id="PF19278">
    <property type="entry name" value="Hydant_A_C"/>
    <property type="match status" value="1"/>
</dbReference>
<dbReference type="EMBL" id="CP042430">
    <property type="protein sequence ID" value="QEC48090.1"/>
    <property type="molecule type" value="Genomic_DNA"/>
</dbReference>
<feature type="domain" description="Hydantoinase A/oxoprolinase" evidence="1">
    <location>
        <begin position="1"/>
        <end position="99"/>
    </location>
</feature>
<dbReference type="InterPro" id="IPR045079">
    <property type="entry name" value="Oxoprolinase-like"/>
</dbReference>
<evidence type="ECO:0000259" key="2">
    <source>
        <dbReference type="Pfam" id="PF19278"/>
    </source>
</evidence>